<keyword evidence="1" id="KW-0812">Transmembrane</keyword>
<keyword evidence="1" id="KW-1133">Transmembrane helix</keyword>
<accession>A0ABV4BCG9</accession>
<evidence type="ECO:0000256" key="1">
    <source>
        <dbReference type="SAM" id="Phobius"/>
    </source>
</evidence>
<dbReference type="Proteomes" id="UP001564408">
    <property type="component" value="Unassembled WGS sequence"/>
</dbReference>
<dbReference type="EMBL" id="JBDKXB010000004">
    <property type="protein sequence ID" value="MEY6431850.1"/>
    <property type="molecule type" value="Genomic_DNA"/>
</dbReference>
<reference evidence="2 3" key="1">
    <citation type="submission" date="2024-05" db="EMBL/GenBank/DDBJ databases">
        <title>Genome Sequence and Characterization of the New Strain Purple Sulfur Bacterium of Genus Thioalkalicoccus.</title>
        <authorList>
            <person name="Bryantseva I.A."/>
            <person name="Kyndt J.A."/>
            <person name="Imhoff J.F."/>
        </authorList>
    </citation>
    <scope>NUCLEOTIDE SEQUENCE [LARGE SCALE GENOMIC DNA]</scope>
    <source>
        <strain evidence="2 3">Um2</strain>
    </source>
</reference>
<keyword evidence="1" id="KW-0472">Membrane</keyword>
<evidence type="ECO:0000313" key="2">
    <source>
        <dbReference type="EMBL" id="MEY6431850.1"/>
    </source>
</evidence>
<comment type="caution">
    <text evidence="2">The sequence shown here is derived from an EMBL/GenBank/DDBJ whole genome shotgun (WGS) entry which is preliminary data.</text>
</comment>
<feature type="transmembrane region" description="Helical" evidence="1">
    <location>
        <begin position="12"/>
        <end position="30"/>
    </location>
</feature>
<sequence length="74" mass="7951">MGSFVETHEAAIRLGTFIGVFVLMALWELAAPRRALIVSKTLRWGSNNGLVVLNTPLLRLIFPAAARCTLSGAA</sequence>
<proteinExistence type="predicted"/>
<evidence type="ECO:0000313" key="3">
    <source>
        <dbReference type="Proteomes" id="UP001564408"/>
    </source>
</evidence>
<keyword evidence="3" id="KW-1185">Reference proteome</keyword>
<protein>
    <submittedName>
        <fullName evidence="2">Uncharacterized protein</fullName>
    </submittedName>
</protein>
<name>A0ABV4BCG9_9GAMM</name>
<organism evidence="2 3">
    <name type="scientific">Thioalkalicoccus limnaeus</name>
    <dbReference type="NCBI Taxonomy" id="120681"/>
    <lineage>
        <taxon>Bacteria</taxon>
        <taxon>Pseudomonadati</taxon>
        <taxon>Pseudomonadota</taxon>
        <taxon>Gammaproteobacteria</taxon>
        <taxon>Chromatiales</taxon>
        <taxon>Chromatiaceae</taxon>
        <taxon>Thioalkalicoccus</taxon>
    </lineage>
</organism>
<gene>
    <name evidence="2" type="ORF">ABC977_05435</name>
</gene>